<feature type="domain" description="NodB homology" evidence="3">
    <location>
        <begin position="79"/>
        <end position="322"/>
    </location>
</feature>
<dbReference type="CDD" id="cd10918">
    <property type="entry name" value="CE4_NodB_like_5s_6s"/>
    <property type="match status" value="1"/>
</dbReference>
<sequence length="322" mass="36427">MANTLGPHRNPVLSGRLWILMYHRVLPRDDRRFSLEEPGMVVQPETFQMHLRELKRHFDLVSLADWVNAKDNDEPLPQKACAVTFDDGWLDNYEYAFPILKEESAPATLFAVADKIGTDFQFWPNIIVGLMFCDGIGAMRDNAVLRSALSSCDPVSGRVSGDQVASVIKALKAHTDLDIFHALESIGWRKYCGEHLGCALMGWQQLNEMRGSGLVTVGSHTNTHRRLTSSVTLPDMEYEIVDSKRKLQRETGDSIDLFCFPNGDYNQEALDMVRTHYRAAVTTRRGINLNRSANRHELTRIGIHEDIASNRRLFGARISGWV</sequence>
<dbReference type="OrthoDB" id="9814639at2"/>
<dbReference type="Pfam" id="PF01522">
    <property type="entry name" value="Polysacc_deac_1"/>
    <property type="match status" value="2"/>
</dbReference>
<comment type="caution">
    <text evidence="4">The sequence shown here is derived from an EMBL/GenBank/DDBJ whole genome shotgun (WGS) entry which is preliminary data.</text>
</comment>
<comment type="subcellular location">
    <subcellularLocation>
        <location evidence="1">Secreted</location>
    </subcellularLocation>
</comment>
<keyword evidence="5" id="KW-1185">Reference proteome</keyword>
<dbReference type="InterPro" id="IPR002509">
    <property type="entry name" value="NODB_dom"/>
</dbReference>
<organism evidence="4 5">
    <name type="scientific">Marinimicrobium koreense</name>
    <dbReference type="NCBI Taxonomy" id="306545"/>
    <lineage>
        <taxon>Bacteria</taxon>
        <taxon>Pseudomonadati</taxon>
        <taxon>Pseudomonadota</taxon>
        <taxon>Gammaproteobacteria</taxon>
        <taxon>Cellvibrionales</taxon>
        <taxon>Cellvibrionaceae</taxon>
        <taxon>Marinimicrobium</taxon>
    </lineage>
</organism>
<dbReference type="GO" id="GO:0005975">
    <property type="term" value="P:carbohydrate metabolic process"/>
    <property type="evidence" value="ECO:0007669"/>
    <property type="project" value="InterPro"/>
</dbReference>
<dbReference type="GO" id="GO:0005576">
    <property type="term" value="C:extracellular region"/>
    <property type="evidence" value="ECO:0007669"/>
    <property type="project" value="UniProtKB-SubCell"/>
</dbReference>
<evidence type="ECO:0000256" key="2">
    <source>
        <dbReference type="ARBA" id="ARBA00022729"/>
    </source>
</evidence>
<protein>
    <submittedName>
        <fullName evidence="4">Polysaccharide deacetylase</fullName>
    </submittedName>
</protein>
<accession>A0A3N1NZF0</accession>
<dbReference type="PANTHER" id="PTHR34216">
    <property type="match status" value="1"/>
</dbReference>
<reference evidence="4 5" key="1">
    <citation type="submission" date="2018-11" db="EMBL/GenBank/DDBJ databases">
        <title>Genomic Encyclopedia of Type Strains, Phase IV (KMG-IV): sequencing the most valuable type-strain genomes for metagenomic binning, comparative biology and taxonomic classification.</title>
        <authorList>
            <person name="Goeker M."/>
        </authorList>
    </citation>
    <scope>NUCLEOTIDE SEQUENCE [LARGE SCALE GENOMIC DNA]</scope>
    <source>
        <strain evidence="4 5">DSM 16974</strain>
    </source>
</reference>
<dbReference type="AlphaFoldDB" id="A0A3N1NZF0"/>
<dbReference type="SUPFAM" id="SSF88713">
    <property type="entry name" value="Glycoside hydrolase/deacetylase"/>
    <property type="match status" value="1"/>
</dbReference>
<proteinExistence type="predicted"/>
<dbReference type="GO" id="GO:0016810">
    <property type="term" value="F:hydrolase activity, acting on carbon-nitrogen (but not peptide) bonds"/>
    <property type="evidence" value="ECO:0007669"/>
    <property type="project" value="InterPro"/>
</dbReference>
<dbReference type="Gene3D" id="3.20.20.370">
    <property type="entry name" value="Glycoside hydrolase/deacetylase"/>
    <property type="match status" value="1"/>
</dbReference>
<evidence type="ECO:0000259" key="3">
    <source>
        <dbReference type="PROSITE" id="PS51677"/>
    </source>
</evidence>
<dbReference type="PANTHER" id="PTHR34216:SF3">
    <property type="entry name" value="POLY-BETA-1,6-N-ACETYL-D-GLUCOSAMINE N-DEACETYLASE"/>
    <property type="match status" value="1"/>
</dbReference>
<evidence type="ECO:0000313" key="4">
    <source>
        <dbReference type="EMBL" id="ROQ18056.1"/>
    </source>
</evidence>
<dbReference type="InterPro" id="IPR051398">
    <property type="entry name" value="Polysacch_Deacetylase"/>
</dbReference>
<evidence type="ECO:0000256" key="1">
    <source>
        <dbReference type="ARBA" id="ARBA00004613"/>
    </source>
</evidence>
<evidence type="ECO:0000313" key="5">
    <source>
        <dbReference type="Proteomes" id="UP000273643"/>
    </source>
</evidence>
<dbReference type="PROSITE" id="PS51677">
    <property type="entry name" value="NODB"/>
    <property type="match status" value="1"/>
</dbReference>
<dbReference type="InterPro" id="IPR011330">
    <property type="entry name" value="Glyco_hydro/deAcase_b/a-brl"/>
</dbReference>
<gene>
    <name evidence="4" type="ORF">EDC38_3029</name>
</gene>
<name>A0A3N1NZF0_9GAMM</name>
<keyword evidence="2" id="KW-0732">Signal</keyword>
<dbReference type="Proteomes" id="UP000273643">
    <property type="component" value="Unassembled WGS sequence"/>
</dbReference>
<dbReference type="EMBL" id="RJUK01000003">
    <property type="protein sequence ID" value="ROQ18056.1"/>
    <property type="molecule type" value="Genomic_DNA"/>
</dbReference>